<dbReference type="PANTHER" id="PTHR12918:SF1">
    <property type="entry name" value="CYSTEINE DIOXYGENASE TYPE 1"/>
    <property type="match status" value="1"/>
</dbReference>
<keyword evidence="10" id="KW-1185">Reference proteome</keyword>
<evidence type="ECO:0000256" key="8">
    <source>
        <dbReference type="ARBA" id="ARBA00023004"/>
    </source>
</evidence>
<keyword evidence="7 9" id="KW-0560">Oxidoreductase</keyword>
<feature type="non-terminal residue" evidence="11">
    <location>
        <position position="194"/>
    </location>
</feature>
<comment type="cofactor">
    <cofactor evidence="9">
        <name>Fe cation</name>
        <dbReference type="ChEBI" id="CHEBI:24875"/>
    </cofactor>
    <text evidence="9">Binds 1 Fe cation per subunit.</text>
</comment>
<evidence type="ECO:0000256" key="4">
    <source>
        <dbReference type="ARBA" id="ARBA00022723"/>
    </source>
</evidence>
<evidence type="ECO:0000256" key="5">
    <source>
        <dbReference type="ARBA" id="ARBA00022784"/>
    </source>
</evidence>
<keyword evidence="5" id="KW-0883">Thioether bond</keyword>
<dbReference type="Proteomes" id="UP000695022">
    <property type="component" value="Unplaced"/>
</dbReference>
<dbReference type="EC" id="1.13.11.20" evidence="3 9"/>
<dbReference type="CDD" id="cd10548">
    <property type="entry name" value="cupin_CDO"/>
    <property type="match status" value="1"/>
</dbReference>
<dbReference type="InterPro" id="IPR011051">
    <property type="entry name" value="RmlC_Cupin_sf"/>
</dbReference>
<comment type="similarity">
    <text evidence="2 9">Belongs to the cysteine dioxygenase family.</text>
</comment>
<dbReference type="Gene3D" id="2.60.120.10">
    <property type="entry name" value="Jelly Rolls"/>
    <property type="match status" value="1"/>
</dbReference>
<accession>A0ABM1E4V7</accession>
<evidence type="ECO:0000256" key="9">
    <source>
        <dbReference type="RuleBase" id="RU366010"/>
    </source>
</evidence>
<comment type="pathway">
    <text evidence="1 9">Organosulfur biosynthesis; taurine biosynthesis; hypotaurine from L-cysteine: step 1/2.</text>
</comment>
<keyword evidence="8 9" id="KW-0408">Iron</keyword>
<dbReference type="SUPFAM" id="SSF51182">
    <property type="entry name" value="RmlC-like cupins"/>
    <property type="match status" value="1"/>
</dbReference>
<proteinExistence type="inferred from homology"/>
<dbReference type="InterPro" id="IPR010300">
    <property type="entry name" value="CDO_1"/>
</dbReference>
<evidence type="ECO:0000256" key="6">
    <source>
        <dbReference type="ARBA" id="ARBA00022964"/>
    </source>
</evidence>
<comment type="catalytic activity">
    <reaction evidence="9">
        <text>L-cysteine + O2 = 3-sulfino-L-alanine + H(+)</text>
        <dbReference type="Rhea" id="RHEA:20441"/>
        <dbReference type="ChEBI" id="CHEBI:15378"/>
        <dbReference type="ChEBI" id="CHEBI:15379"/>
        <dbReference type="ChEBI" id="CHEBI:35235"/>
        <dbReference type="ChEBI" id="CHEBI:61085"/>
        <dbReference type="EC" id="1.13.11.20"/>
    </reaction>
</comment>
<dbReference type="InterPro" id="IPR014710">
    <property type="entry name" value="RmlC-like_jellyroll"/>
</dbReference>
<evidence type="ECO:0000313" key="10">
    <source>
        <dbReference type="Proteomes" id="UP000695022"/>
    </source>
</evidence>
<evidence type="ECO:0000313" key="11">
    <source>
        <dbReference type="RefSeq" id="XP_014667228.1"/>
    </source>
</evidence>
<organism evidence="10 11">
    <name type="scientific">Priapulus caudatus</name>
    <name type="common">Priapulid worm</name>
    <dbReference type="NCBI Taxonomy" id="37621"/>
    <lineage>
        <taxon>Eukaryota</taxon>
        <taxon>Metazoa</taxon>
        <taxon>Ecdysozoa</taxon>
        <taxon>Scalidophora</taxon>
        <taxon>Priapulida</taxon>
        <taxon>Priapulimorpha</taxon>
        <taxon>Priapulimorphida</taxon>
        <taxon>Priapulidae</taxon>
        <taxon>Priapulus</taxon>
    </lineage>
</organism>
<dbReference type="RefSeq" id="XP_014667228.1">
    <property type="nucleotide sequence ID" value="XM_014811742.1"/>
</dbReference>
<evidence type="ECO:0000256" key="7">
    <source>
        <dbReference type="ARBA" id="ARBA00023002"/>
    </source>
</evidence>
<name>A0ABM1E4V7_PRICU</name>
<gene>
    <name evidence="11" type="primary">LOC106808854</name>
</gene>
<dbReference type="PANTHER" id="PTHR12918">
    <property type="entry name" value="CYSTEINE DIOXYGENASE"/>
    <property type="match status" value="1"/>
</dbReference>
<dbReference type="GeneID" id="106808854"/>
<keyword evidence="4 9" id="KW-0479">Metal-binding</keyword>
<evidence type="ECO:0000256" key="1">
    <source>
        <dbReference type="ARBA" id="ARBA00004759"/>
    </source>
</evidence>
<dbReference type="Pfam" id="PF05995">
    <property type="entry name" value="CDO_I"/>
    <property type="match status" value="1"/>
</dbReference>
<reference evidence="11" key="1">
    <citation type="submission" date="2025-08" db="UniProtKB">
        <authorList>
            <consortium name="RefSeq"/>
        </authorList>
    </citation>
    <scope>IDENTIFICATION</scope>
</reference>
<protein>
    <recommendedName>
        <fullName evidence="3 9">Cysteine dioxygenase</fullName>
        <ecNumber evidence="3 9">1.13.11.20</ecNumber>
    </recommendedName>
</protein>
<keyword evidence="6 9" id="KW-0223">Dioxygenase</keyword>
<sequence>MMANRKISFAKLTGKLPETLDELIAALRQVFEKNDVDVEVVEMLMNNYKSNPEWKKYANFDPHKYTRNLVDDGNGKYNLIMLCWSEGQGSSIHSHANSHCFLKVLEGNLMETLYDWPSEGHASSDEGGEHLQKKRIVTVMENQVAYINDSLGLHRIENPSHTDLACSLHLYCPPFDECFTFDERTAHKNTCKTT</sequence>
<evidence type="ECO:0000256" key="2">
    <source>
        <dbReference type="ARBA" id="ARBA00006622"/>
    </source>
</evidence>
<evidence type="ECO:0000256" key="3">
    <source>
        <dbReference type="ARBA" id="ARBA00013133"/>
    </source>
</evidence>